<proteinExistence type="predicted"/>
<organism evidence="2 3">
    <name type="scientific">Euphydryas editha</name>
    <name type="common">Edith's checkerspot</name>
    <dbReference type="NCBI Taxonomy" id="104508"/>
    <lineage>
        <taxon>Eukaryota</taxon>
        <taxon>Metazoa</taxon>
        <taxon>Ecdysozoa</taxon>
        <taxon>Arthropoda</taxon>
        <taxon>Hexapoda</taxon>
        <taxon>Insecta</taxon>
        <taxon>Pterygota</taxon>
        <taxon>Neoptera</taxon>
        <taxon>Endopterygota</taxon>
        <taxon>Lepidoptera</taxon>
        <taxon>Glossata</taxon>
        <taxon>Ditrysia</taxon>
        <taxon>Papilionoidea</taxon>
        <taxon>Nymphalidae</taxon>
        <taxon>Nymphalinae</taxon>
        <taxon>Euphydryas</taxon>
    </lineage>
</organism>
<keyword evidence="1" id="KW-0812">Transmembrane</keyword>
<evidence type="ECO:0000313" key="2">
    <source>
        <dbReference type="EMBL" id="CAH2091493.1"/>
    </source>
</evidence>
<dbReference type="Proteomes" id="UP001153954">
    <property type="component" value="Unassembled WGS sequence"/>
</dbReference>
<name>A0AAU9TXC2_EUPED</name>
<evidence type="ECO:0000313" key="3">
    <source>
        <dbReference type="Proteomes" id="UP001153954"/>
    </source>
</evidence>
<sequence length="69" mass="7795">MIILFTEEEGTELELEALYRRYCVRLKHALFVSALCVTLLCSMVLLCAVCFLNSPTRYAVNLFSSPSSD</sequence>
<feature type="transmembrane region" description="Helical" evidence="1">
    <location>
        <begin position="29"/>
        <end position="54"/>
    </location>
</feature>
<comment type="caution">
    <text evidence="2">The sequence shown here is derived from an EMBL/GenBank/DDBJ whole genome shotgun (WGS) entry which is preliminary data.</text>
</comment>
<accession>A0AAU9TXC2</accession>
<protein>
    <submittedName>
        <fullName evidence="2">Uncharacterized protein</fullName>
    </submittedName>
</protein>
<gene>
    <name evidence="2" type="ORF">EEDITHA_LOCUS7356</name>
</gene>
<dbReference type="AlphaFoldDB" id="A0AAU9TXC2"/>
<reference evidence="2" key="1">
    <citation type="submission" date="2022-03" db="EMBL/GenBank/DDBJ databases">
        <authorList>
            <person name="Tunstrom K."/>
        </authorList>
    </citation>
    <scope>NUCLEOTIDE SEQUENCE</scope>
</reference>
<keyword evidence="1" id="KW-1133">Transmembrane helix</keyword>
<keyword evidence="1" id="KW-0472">Membrane</keyword>
<dbReference type="EMBL" id="CAKOGL010000010">
    <property type="protein sequence ID" value="CAH2091493.1"/>
    <property type="molecule type" value="Genomic_DNA"/>
</dbReference>
<evidence type="ECO:0000256" key="1">
    <source>
        <dbReference type="SAM" id="Phobius"/>
    </source>
</evidence>
<keyword evidence="3" id="KW-1185">Reference proteome</keyword>